<organism evidence="2 3">
    <name type="scientific">Anaeromicropila herbilytica</name>
    <dbReference type="NCBI Taxonomy" id="2785025"/>
    <lineage>
        <taxon>Bacteria</taxon>
        <taxon>Bacillati</taxon>
        <taxon>Bacillota</taxon>
        <taxon>Clostridia</taxon>
        <taxon>Lachnospirales</taxon>
        <taxon>Lachnospiraceae</taxon>
        <taxon>Anaeromicropila</taxon>
    </lineage>
</organism>
<dbReference type="EMBL" id="AP024169">
    <property type="protein sequence ID" value="BCN32413.1"/>
    <property type="molecule type" value="Genomic_DNA"/>
</dbReference>
<reference evidence="2 3" key="1">
    <citation type="submission" date="2020-11" db="EMBL/GenBank/DDBJ databases">
        <title>Draft genome sequencing of a Lachnospiraceae strain isolated from anoxic soil subjected to BSD treatment.</title>
        <authorList>
            <person name="Uek A."/>
            <person name="Tonouchi A."/>
        </authorList>
    </citation>
    <scope>NUCLEOTIDE SEQUENCE [LARGE SCALE GENOMIC DNA]</scope>
    <source>
        <strain evidence="2 3">TB5</strain>
    </source>
</reference>
<dbReference type="RefSeq" id="WP_271713461.1">
    <property type="nucleotide sequence ID" value="NZ_AP024169.1"/>
</dbReference>
<feature type="transmembrane region" description="Helical" evidence="1">
    <location>
        <begin position="7"/>
        <end position="28"/>
    </location>
</feature>
<gene>
    <name evidence="2" type="ORF">bsdtb5_37080</name>
</gene>
<proteinExistence type="predicted"/>
<dbReference type="KEGG" id="ahb:bsdtb5_37080"/>
<dbReference type="AlphaFoldDB" id="A0A7R7EP58"/>
<evidence type="ECO:0000256" key="1">
    <source>
        <dbReference type="SAM" id="Phobius"/>
    </source>
</evidence>
<keyword evidence="3" id="KW-1185">Reference proteome</keyword>
<keyword evidence="1" id="KW-0812">Transmembrane</keyword>
<keyword evidence="1" id="KW-1133">Transmembrane helix</keyword>
<evidence type="ECO:0000313" key="2">
    <source>
        <dbReference type="EMBL" id="BCN32413.1"/>
    </source>
</evidence>
<accession>A0A7R7EP58</accession>
<dbReference type="Proteomes" id="UP000595897">
    <property type="component" value="Chromosome"/>
</dbReference>
<sequence>MENSLKGLILAAGVIITCIVVGLGFYIAREARDTASNGAGQITKLNAEFNESDKIMYDGLEVSGSEVINVVNKFKNDDIGILVKTKKSDIWYVHILGQSGTVYSLDANSKSGNSVKDAQNISSAAYINPNAQFEGEVLRDSNNTIVGIKFVQS</sequence>
<name>A0A7R7EP58_9FIRM</name>
<evidence type="ECO:0000313" key="3">
    <source>
        <dbReference type="Proteomes" id="UP000595897"/>
    </source>
</evidence>
<keyword evidence="1" id="KW-0472">Membrane</keyword>
<protein>
    <submittedName>
        <fullName evidence="2">Uncharacterized protein</fullName>
    </submittedName>
</protein>